<proteinExistence type="predicted"/>
<dbReference type="InterPro" id="IPR038720">
    <property type="entry name" value="YprB_RNase_H-like_dom"/>
</dbReference>
<evidence type="ECO:0000313" key="1">
    <source>
        <dbReference type="EMBL" id="BCJ95449.1"/>
    </source>
</evidence>
<dbReference type="Gene3D" id="3.30.420.10">
    <property type="entry name" value="Ribonuclease H-like superfamily/Ribonuclease H"/>
    <property type="match status" value="1"/>
</dbReference>
<protein>
    <submittedName>
        <fullName evidence="1">Uncharacterized protein</fullName>
    </submittedName>
</protein>
<dbReference type="Proteomes" id="UP000515561">
    <property type="component" value="Chromosome"/>
</dbReference>
<keyword evidence="2" id="KW-1185">Reference proteome</keyword>
<dbReference type="SUPFAM" id="SSF53098">
    <property type="entry name" value="Ribonuclease H-like"/>
    <property type="match status" value="1"/>
</dbReference>
<dbReference type="KEGG" id="acel:acsn021_30180"/>
<dbReference type="AlphaFoldDB" id="A0A6S6R282"/>
<dbReference type="PANTHER" id="PTHR38462">
    <property type="entry name" value="EXONUCLEASE-LIKE PROTEIN"/>
    <property type="match status" value="1"/>
</dbReference>
<sequence length="425" mass="49918">MYTTTQDICIEQYYPYHFGYSLTEIIFFDIETTGFSAKTSFVYLIGCMYYKDNTWRLTQWLTEDIVSEKKLLETFITFLNEYKLIIHYNGTGFDIPYLAGKCTKYQLNNPFNVIESFDIYKKLLPLKKLLPTANLKLKTMEEFINLKRQDTFSGEELIQIYANYLGKLQSEKLRSKQPSTGLSSYQEITATHDTQSHTTSAEEVRAQILLHNYEDVKNLLPLGNLLYFAALFQENSWAWSKEATKTPNTFRIEEYWEEKTCLHIMLQHPITLPSFSLTVPLPNFSNEEGVQQIELSNFMTLSVKKDGFYLDIPILQGELKHFFPNYRDYFFLPLEDRAIHKSVAQFVDKEYREKAKPANCYVKESGYYLPQTEYLFSPVFQYSNKDKITFFETANPDFKVPANKEKYIKSILHYIIQNKNITVNS</sequence>
<dbReference type="InterPro" id="IPR036397">
    <property type="entry name" value="RNaseH_sf"/>
</dbReference>
<dbReference type="RefSeq" id="WP_184094737.1">
    <property type="nucleotide sequence ID" value="NZ_AP023367.1"/>
</dbReference>
<dbReference type="PANTHER" id="PTHR38462:SF1">
    <property type="entry name" value="YPRB RIBONUCLEASE H-LIKE DOMAIN-CONTAINING PROTEIN"/>
    <property type="match status" value="1"/>
</dbReference>
<accession>A0A6S6R282</accession>
<name>A0A6S6R282_9FIRM</name>
<dbReference type="GO" id="GO:0003676">
    <property type="term" value="F:nucleic acid binding"/>
    <property type="evidence" value="ECO:0007669"/>
    <property type="project" value="InterPro"/>
</dbReference>
<dbReference type="InterPro" id="IPR012337">
    <property type="entry name" value="RNaseH-like_sf"/>
</dbReference>
<organism evidence="1 2">
    <name type="scientific">Anaerocolumna cellulosilytica</name>
    <dbReference type="NCBI Taxonomy" id="433286"/>
    <lineage>
        <taxon>Bacteria</taxon>
        <taxon>Bacillati</taxon>
        <taxon>Bacillota</taxon>
        <taxon>Clostridia</taxon>
        <taxon>Lachnospirales</taxon>
        <taxon>Lachnospiraceae</taxon>
        <taxon>Anaerocolumna</taxon>
    </lineage>
</organism>
<gene>
    <name evidence="1" type="ORF">acsn021_30180</name>
</gene>
<dbReference type="Pfam" id="PF13482">
    <property type="entry name" value="RNase_H_2"/>
    <property type="match status" value="1"/>
</dbReference>
<evidence type="ECO:0000313" key="2">
    <source>
        <dbReference type="Proteomes" id="UP000515561"/>
    </source>
</evidence>
<dbReference type="EMBL" id="AP023367">
    <property type="protein sequence ID" value="BCJ95449.1"/>
    <property type="molecule type" value="Genomic_DNA"/>
</dbReference>
<reference evidence="1 2" key="1">
    <citation type="journal article" date="2016" name="Int. J. Syst. Evol. Microbiol.">
        <title>Descriptions of Anaerotaenia torta gen. nov., sp. nov. and Anaerocolumna cellulosilytica gen. nov., sp. nov. isolated from a methanogenic reactor of cattle waste.</title>
        <authorList>
            <person name="Uek A."/>
            <person name="Ohtaki Y."/>
            <person name="Kaku N."/>
            <person name="Ueki K."/>
        </authorList>
    </citation>
    <scope>NUCLEOTIDE SEQUENCE [LARGE SCALE GENOMIC DNA]</scope>
    <source>
        <strain evidence="1 2">SN021</strain>
    </source>
</reference>